<keyword evidence="3" id="KW-1185">Reference proteome</keyword>
<feature type="transmembrane region" description="Helical" evidence="1">
    <location>
        <begin position="100"/>
        <end position="122"/>
    </location>
</feature>
<evidence type="ECO:0000256" key="1">
    <source>
        <dbReference type="SAM" id="Phobius"/>
    </source>
</evidence>
<keyword evidence="1" id="KW-1133">Transmembrane helix</keyword>
<evidence type="ECO:0000313" key="3">
    <source>
        <dbReference type="Proteomes" id="UP000717696"/>
    </source>
</evidence>
<keyword evidence="1" id="KW-0472">Membrane</keyword>
<evidence type="ECO:0000313" key="2">
    <source>
        <dbReference type="EMBL" id="KAH7144472.1"/>
    </source>
</evidence>
<accession>A0A9P9EQI4</accession>
<dbReference type="Proteomes" id="UP000717696">
    <property type="component" value="Unassembled WGS sequence"/>
</dbReference>
<comment type="caution">
    <text evidence="2">The sequence shown here is derived from an EMBL/GenBank/DDBJ whole genome shotgun (WGS) entry which is preliminary data.</text>
</comment>
<sequence>MDPSHDPPAAASTAATERPGPCFSGTFLGGGGGRGDDVSLALCVAQRHARAALGQKKKRDNPGQVLVLVPLLVGVGAGAGAGAGAGVGGGLGLVLTTGAVGFRVATGVAWLLAVGFLAAVAFPWPATSLGSLVFVPSSANSGAPVHAQGAAPYGSFSGKDPHARLARYACISSDAYFFRTPSVRIAPEPTHISPTLALGNGCAADVTRCWSKAGRTGIN</sequence>
<gene>
    <name evidence="2" type="ORF">B0J13DRAFT_607813</name>
</gene>
<keyword evidence="1" id="KW-0812">Transmembrane</keyword>
<proteinExistence type="predicted"/>
<dbReference type="AlphaFoldDB" id="A0A9P9EQI4"/>
<dbReference type="EMBL" id="JAGMUU010000010">
    <property type="protein sequence ID" value="KAH7144472.1"/>
    <property type="molecule type" value="Genomic_DNA"/>
</dbReference>
<reference evidence="2" key="1">
    <citation type="journal article" date="2021" name="Nat. Commun.">
        <title>Genetic determinants of endophytism in the Arabidopsis root mycobiome.</title>
        <authorList>
            <person name="Mesny F."/>
            <person name="Miyauchi S."/>
            <person name="Thiergart T."/>
            <person name="Pickel B."/>
            <person name="Atanasova L."/>
            <person name="Karlsson M."/>
            <person name="Huettel B."/>
            <person name="Barry K.W."/>
            <person name="Haridas S."/>
            <person name="Chen C."/>
            <person name="Bauer D."/>
            <person name="Andreopoulos W."/>
            <person name="Pangilinan J."/>
            <person name="LaButti K."/>
            <person name="Riley R."/>
            <person name="Lipzen A."/>
            <person name="Clum A."/>
            <person name="Drula E."/>
            <person name="Henrissat B."/>
            <person name="Kohler A."/>
            <person name="Grigoriev I.V."/>
            <person name="Martin F.M."/>
            <person name="Hacquard S."/>
        </authorList>
    </citation>
    <scope>NUCLEOTIDE SEQUENCE</scope>
    <source>
        <strain evidence="2">MPI-CAGE-AT-0021</strain>
    </source>
</reference>
<protein>
    <submittedName>
        <fullName evidence="2">Uncharacterized protein</fullName>
    </submittedName>
</protein>
<name>A0A9P9EQI4_9HYPO</name>
<feature type="transmembrane region" description="Helical" evidence="1">
    <location>
        <begin position="65"/>
        <end position="88"/>
    </location>
</feature>
<organism evidence="2 3">
    <name type="scientific">Dactylonectria estremocensis</name>
    <dbReference type="NCBI Taxonomy" id="1079267"/>
    <lineage>
        <taxon>Eukaryota</taxon>
        <taxon>Fungi</taxon>
        <taxon>Dikarya</taxon>
        <taxon>Ascomycota</taxon>
        <taxon>Pezizomycotina</taxon>
        <taxon>Sordariomycetes</taxon>
        <taxon>Hypocreomycetidae</taxon>
        <taxon>Hypocreales</taxon>
        <taxon>Nectriaceae</taxon>
        <taxon>Dactylonectria</taxon>
    </lineage>
</organism>